<keyword evidence="1" id="KW-0560">Oxidoreductase</keyword>
<evidence type="ECO:0000313" key="3">
    <source>
        <dbReference type="Proteomes" id="UP000266677"/>
    </source>
</evidence>
<dbReference type="Pfam" id="PF13510">
    <property type="entry name" value="Fer2_4"/>
    <property type="match status" value="1"/>
</dbReference>
<keyword evidence="3" id="KW-1185">Reference proteome</keyword>
<dbReference type="OrthoDB" id="159930at2"/>
<dbReference type="Gene3D" id="3.10.20.440">
    <property type="entry name" value="2Fe-2S iron-sulphur cluster binding domain, sarcosine oxidase, alpha subunit, N-terminal domain"/>
    <property type="match status" value="1"/>
</dbReference>
<dbReference type="GO" id="GO:0016491">
    <property type="term" value="F:oxidoreductase activity"/>
    <property type="evidence" value="ECO:0007669"/>
    <property type="project" value="UniProtKB-KW"/>
</dbReference>
<organism evidence="2 3">
    <name type="scientific">Nocardia panacis</name>
    <dbReference type="NCBI Taxonomy" id="2340916"/>
    <lineage>
        <taxon>Bacteria</taxon>
        <taxon>Bacillati</taxon>
        <taxon>Actinomycetota</taxon>
        <taxon>Actinomycetes</taxon>
        <taxon>Mycobacteriales</taxon>
        <taxon>Nocardiaceae</taxon>
        <taxon>Nocardia</taxon>
    </lineage>
</organism>
<dbReference type="EMBL" id="QZFU01000012">
    <property type="protein sequence ID" value="RJO78839.1"/>
    <property type="molecule type" value="Genomic_DNA"/>
</dbReference>
<reference evidence="2 3" key="1">
    <citation type="submission" date="2018-09" db="EMBL/GenBank/DDBJ databases">
        <title>YIM PH21274 draft genome.</title>
        <authorList>
            <person name="Miao C."/>
        </authorList>
    </citation>
    <scope>NUCLEOTIDE SEQUENCE [LARGE SCALE GENOMIC DNA]</scope>
    <source>
        <strain evidence="2 3">YIM PH 21724</strain>
    </source>
</reference>
<gene>
    <name evidence="2" type="ORF">D5S18_04800</name>
</gene>
<comment type="caution">
    <text evidence="2">The sequence shown here is derived from an EMBL/GenBank/DDBJ whole genome shotgun (WGS) entry which is preliminary data.</text>
</comment>
<dbReference type="GO" id="GO:0051536">
    <property type="term" value="F:iron-sulfur cluster binding"/>
    <property type="evidence" value="ECO:0007669"/>
    <property type="project" value="InterPro"/>
</dbReference>
<dbReference type="Proteomes" id="UP000266677">
    <property type="component" value="Unassembled WGS sequence"/>
</dbReference>
<sequence length="103" mass="11011">MSPYLVPPQDDPLGRDDHPLSITVDGVPVSGVRGQTLAAVLLAAGWTDWRTAPTGGQRGVFCGIGVCFDCVATVNAVPDIRLCRRPARAGDAVRTQARQRRSR</sequence>
<dbReference type="InterPro" id="IPR036010">
    <property type="entry name" value="2Fe-2S_ferredoxin-like_sf"/>
</dbReference>
<evidence type="ECO:0000256" key="1">
    <source>
        <dbReference type="ARBA" id="ARBA00023002"/>
    </source>
</evidence>
<dbReference type="SUPFAM" id="SSF54292">
    <property type="entry name" value="2Fe-2S ferredoxin-like"/>
    <property type="match status" value="1"/>
</dbReference>
<accession>A0A3A4KE62</accession>
<name>A0A3A4KE62_9NOCA</name>
<dbReference type="InterPro" id="IPR042204">
    <property type="entry name" value="2Fe-2S-bd_N"/>
</dbReference>
<evidence type="ECO:0000313" key="2">
    <source>
        <dbReference type="EMBL" id="RJO78839.1"/>
    </source>
</evidence>
<protein>
    <submittedName>
        <fullName evidence="2">(2Fe-2S)-binding protein</fullName>
    </submittedName>
</protein>
<proteinExistence type="predicted"/>
<dbReference type="RefSeq" id="WP_120038349.1">
    <property type="nucleotide sequence ID" value="NZ_QZFU01000012.1"/>
</dbReference>
<dbReference type="AlphaFoldDB" id="A0A3A4KE62"/>